<accession>A0ABM7X6Z3</accession>
<dbReference type="SUPFAM" id="SSF53955">
    <property type="entry name" value="Lysozyme-like"/>
    <property type="match status" value="1"/>
</dbReference>
<evidence type="ECO:0000313" key="3">
    <source>
        <dbReference type="Proteomes" id="UP001162734"/>
    </source>
</evidence>
<dbReference type="RefSeq" id="WP_248344407.1">
    <property type="nucleotide sequence ID" value="NZ_AP025592.1"/>
</dbReference>
<sequence>MKGADRWVWWLAGGALLAAILWGGKKVKDIYESTAQSVHPELEPFRELVCREVLRVFWDYDTATQVEIARLLMSQIWVESHGNPVAVGDMNAAVGPSVGPIQVSRGTAKDLKLWAPPAGATAAQERAAYAAMATDLSFCIHAAAVVWRAKLNAAGGDMYDAVRRYNGGGPAASIYQDKALATEAAMYPDSQDAES</sequence>
<evidence type="ECO:0000256" key="1">
    <source>
        <dbReference type="SAM" id="Phobius"/>
    </source>
</evidence>
<evidence type="ECO:0008006" key="4">
    <source>
        <dbReference type="Google" id="ProtNLM"/>
    </source>
</evidence>
<proteinExistence type="predicted"/>
<reference evidence="3" key="1">
    <citation type="journal article" date="2022" name="Int. J. Syst. Evol. Microbiol.">
        <title>Anaeromyxobacter oryzae sp. nov., Anaeromyxobacter diazotrophicus sp. nov. and Anaeromyxobacter paludicola sp. nov., isolated from paddy soils.</title>
        <authorList>
            <person name="Itoh H."/>
            <person name="Xu Z."/>
            <person name="Mise K."/>
            <person name="Masuda Y."/>
            <person name="Ushijima N."/>
            <person name="Hayakawa C."/>
            <person name="Shiratori Y."/>
            <person name="Senoo K."/>
        </authorList>
    </citation>
    <scope>NUCLEOTIDE SEQUENCE [LARGE SCALE GENOMIC DNA]</scope>
    <source>
        <strain evidence="3">Red630</strain>
    </source>
</reference>
<dbReference type="EMBL" id="AP025592">
    <property type="protein sequence ID" value="BDG07604.1"/>
    <property type="molecule type" value="Genomic_DNA"/>
</dbReference>
<keyword evidence="1" id="KW-0812">Transmembrane</keyword>
<name>A0ABM7X6Z3_9BACT</name>
<keyword evidence="1" id="KW-1133">Transmembrane helix</keyword>
<dbReference type="Gene3D" id="1.10.530.10">
    <property type="match status" value="1"/>
</dbReference>
<gene>
    <name evidence="2" type="ORF">AMPC_07170</name>
</gene>
<keyword evidence="3" id="KW-1185">Reference proteome</keyword>
<feature type="transmembrane region" description="Helical" evidence="1">
    <location>
        <begin position="7"/>
        <end position="24"/>
    </location>
</feature>
<dbReference type="Proteomes" id="UP001162734">
    <property type="component" value="Chromosome"/>
</dbReference>
<dbReference type="InterPro" id="IPR023346">
    <property type="entry name" value="Lysozyme-like_dom_sf"/>
</dbReference>
<evidence type="ECO:0000313" key="2">
    <source>
        <dbReference type="EMBL" id="BDG07604.1"/>
    </source>
</evidence>
<organism evidence="2 3">
    <name type="scientific">Anaeromyxobacter paludicola</name>
    <dbReference type="NCBI Taxonomy" id="2918171"/>
    <lineage>
        <taxon>Bacteria</taxon>
        <taxon>Pseudomonadati</taxon>
        <taxon>Myxococcota</taxon>
        <taxon>Myxococcia</taxon>
        <taxon>Myxococcales</taxon>
        <taxon>Cystobacterineae</taxon>
        <taxon>Anaeromyxobacteraceae</taxon>
        <taxon>Anaeromyxobacter</taxon>
    </lineage>
</organism>
<keyword evidence="1" id="KW-0472">Membrane</keyword>
<protein>
    <recommendedName>
        <fullName evidence="4">Transglycosylase SLT domain-containing protein</fullName>
    </recommendedName>
</protein>